<evidence type="ECO:0000313" key="3">
    <source>
        <dbReference type="Proteomes" id="UP000002212"/>
    </source>
</evidence>
<organism evidence="2 3">
    <name type="scientific">Rhodococcus opacus (strain B4)</name>
    <dbReference type="NCBI Taxonomy" id="632772"/>
    <lineage>
        <taxon>Bacteria</taxon>
        <taxon>Bacillati</taxon>
        <taxon>Actinomycetota</taxon>
        <taxon>Actinomycetes</taxon>
        <taxon>Mycobacteriales</taxon>
        <taxon>Nocardiaceae</taxon>
        <taxon>Rhodococcus</taxon>
    </lineage>
</organism>
<feature type="region of interest" description="Disordered" evidence="1">
    <location>
        <begin position="37"/>
        <end position="82"/>
    </location>
</feature>
<dbReference type="KEGG" id="rop:ROP_36550"/>
<dbReference type="AlphaFoldDB" id="C1B899"/>
<proteinExistence type="predicted"/>
<evidence type="ECO:0000256" key="1">
    <source>
        <dbReference type="SAM" id="MobiDB-lite"/>
    </source>
</evidence>
<dbReference type="HOGENOM" id="CLU_2556049_0_0_11"/>
<evidence type="ECO:0000313" key="2">
    <source>
        <dbReference type="EMBL" id="BAH51902.1"/>
    </source>
</evidence>
<dbReference type="EMBL" id="AP011115">
    <property type="protein sequence ID" value="BAH51902.1"/>
    <property type="molecule type" value="Genomic_DNA"/>
</dbReference>
<dbReference type="Proteomes" id="UP000002212">
    <property type="component" value="Chromosome"/>
</dbReference>
<protein>
    <submittedName>
        <fullName evidence="2">Uncharacterized protein</fullName>
    </submittedName>
</protein>
<sequence length="82" mass="8956">MHAAPLDALPPCCREKRHAAVPDNAGQVVQLREERLRHISDEPNGPCGAMPQTLRRPGSTTLRAHPDHRPRQSTPGRPVTAA</sequence>
<reference evidence="2 3" key="1">
    <citation type="submission" date="2009-03" db="EMBL/GenBank/DDBJ databases">
        <title>Comparison of the complete genome sequences of Rhodococcus erythropolis PR4 and Rhodococcus opacus B4.</title>
        <authorList>
            <person name="Takarada H."/>
            <person name="Sekine M."/>
            <person name="Hosoyama A."/>
            <person name="Yamada R."/>
            <person name="Fujisawa T."/>
            <person name="Omata S."/>
            <person name="Shimizu A."/>
            <person name="Tsukatani N."/>
            <person name="Tanikawa S."/>
            <person name="Fujita N."/>
            <person name="Harayama S."/>
        </authorList>
    </citation>
    <scope>NUCLEOTIDE SEQUENCE [LARGE SCALE GENOMIC DNA]</scope>
    <source>
        <strain evidence="2 3">B4</strain>
    </source>
</reference>
<name>C1B899_RHOOB</name>
<accession>C1B899</accession>
<gene>
    <name evidence="2" type="ordered locus">ROP_36550</name>
</gene>